<dbReference type="NCBIfam" id="TIGR00219">
    <property type="entry name" value="mreC"/>
    <property type="match status" value="1"/>
</dbReference>
<evidence type="ECO:0000313" key="10">
    <source>
        <dbReference type="Proteomes" id="UP000198644"/>
    </source>
</evidence>
<evidence type="ECO:0000256" key="3">
    <source>
        <dbReference type="ARBA" id="ARBA00022960"/>
    </source>
</evidence>
<keyword evidence="3 5" id="KW-0133">Cell shape</keyword>
<evidence type="ECO:0000256" key="6">
    <source>
        <dbReference type="SAM" id="MobiDB-lite"/>
    </source>
</evidence>
<feature type="domain" description="Rod shape-determining protein MreC beta-barrel core" evidence="8">
    <location>
        <begin position="132"/>
        <end position="278"/>
    </location>
</feature>
<dbReference type="InterPro" id="IPR007221">
    <property type="entry name" value="MreC"/>
</dbReference>
<dbReference type="InterPro" id="IPR055342">
    <property type="entry name" value="MreC_beta-barrel_core"/>
</dbReference>
<reference evidence="9 10" key="1">
    <citation type="submission" date="2016-10" db="EMBL/GenBank/DDBJ databases">
        <authorList>
            <person name="de Groot N.N."/>
        </authorList>
    </citation>
    <scope>NUCLEOTIDE SEQUENCE [LARGE SCALE GENOMIC DNA]</scope>
    <source>
        <strain evidence="9 10">CGMCC 1.9167</strain>
    </source>
</reference>
<evidence type="ECO:0000256" key="7">
    <source>
        <dbReference type="SAM" id="Phobius"/>
    </source>
</evidence>
<dbReference type="AlphaFoldDB" id="A0A1I6HC08"/>
<proteinExistence type="inferred from homology"/>
<keyword evidence="7" id="KW-0472">Membrane</keyword>
<keyword evidence="7" id="KW-1133">Transmembrane helix</keyword>
<dbReference type="GO" id="GO:0008360">
    <property type="term" value="P:regulation of cell shape"/>
    <property type="evidence" value="ECO:0007669"/>
    <property type="project" value="UniProtKB-KW"/>
</dbReference>
<dbReference type="InterPro" id="IPR042177">
    <property type="entry name" value="Cell/Rod_1"/>
</dbReference>
<comment type="function">
    <text evidence="5">Involved in formation and maintenance of cell shape.</text>
</comment>
<evidence type="ECO:0000256" key="5">
    <source>
        <dbReference type="PIRNR" id="PIRNR038471"/>
    </source>
</evidence>
<keyword evidence="7" id="KW-0812">Transmembrane</keyword>
<dbReference type="Gene3D" id="2.40.10.340">
    <property type="entry name" value="Rod shape-determining protein MreC, domain 1"/>
    <property type="match status" value="1"/>
</dbReference>
<sequence length="311" mass="33118">MFSGQEGVTIKTIFVQGPVPGFRLLFVLVLSLVLIVADARFDRLEEVRSRISTFLAPVFWLGNAPDRLGDWFAGLVTPREDLVSENEALKARLMILERRALKYAAVAAENNRLRELMNASGTLDDRVVVAEVVGVSPDPYSHEVIINKGSRDGVSAGQAILDANGLMGQVLYTSAFTSRVLLISDSSHAVPVEVLRNGLRAILLGNGDIGQLELVHVPDTGDIREGDVLVSSGLGGRFPKGYPVAEVSSITKDPGAPFITIHAEPMASLSRSKLVLVVFQEAGAAGAGELYDQQDDGEGGSAGDAEPGEAR</sequence>
<comment type="similarity">
    <text evidence="1 5">Belongs to the MreC family.</text>
</comment>
<dbReference type="GO" id="GO:0005886">
    <property type="term" value="C:plasma membrane"/>
    <property type="evidence" value="ECO:0007669"/>
    <property type="project" value="TreeGrafter"/>
</dbReference>
<dbReference type="InterPro" id="IPR042175">
    <property type="entry name" value="Cell/Rod_MreC_2"/>
</dbReference>
<evidence type="ECO:0000256" key="4">
    <source>
        <dbReference type="ARBA" id="ARBA00032089"/>
    </source>
</evidence>
<dbReference type="Pfam" id="PF04085">
    <property type="entry name" value="MreC"/>
    <property type="match status" value="1"/>
</dbReference>
<organism evidence="9 10">
    <name type="scientific">Marinobacter daqiaonensis</name>
    <dbReference type="NCBI Taxonomy" id="650891"/>
    <lineage>
        <taxon>Bacteria</taxon>
        <taxon>Pseudomonadati</taxon>
        <taxon>Pseudomonadota</taxon>
        <taxon>Gammaproteobacteria</taxon>
        <taxon>Pseudomonadales</taxon>
        <taxon>Marinobacteraceae</taxon>
        <taxon>Marinobacter</taxon>
    </lineage>
</organism>
<evidence type="ECO:0000259" key="8">
    <source>
        <dbReference type="Pfam" id="PF04085"/>
    </source>
</evidence>
<gene>
    <name evidence="9" type="ORF">SAMN05216203_1093</name>
</gene>
<dbReference type="Gene3D" id="2.40.10.350">
    <property type="entry name" value="Rod shape-determining protein MreC, domain 2"/>
    <property type="match status" value="1"/>
</dbReference>
<dbReference type="PANTHER" id="PTHR34138:SF1">
    <property type="entry name" value="CELL SHAPE-DETERMINING PROTEIN MREC"/>
    <property type="match status" value="1"/>
</dbReference>
<keyword evidence="10" id="KW-1185">Reference proteome</keyword>
<name>A0A1I6HC08_9GAMM</name>
<evidence type="ECO:0000313" key="9">
    <source>
        <dbReference type="EMBL" id="SFR52045.1"/>
    </source>
</evidence>
<evidence type="ECO:0000256" key="1">
    <source>
        <dbReference type="ARBA" id="ARBA00009369"/>
    </source>
</evidence>
<dbReference type="STRING" id="650891.SAMN05216203_1093"/>
<feature type="region of interest" description="Disordered" evidence="6">
    <location>
        <begin position="288"/>
        <end position="311"/>
    </location>
</feature>
<evidence type="ECO:0000256" key="2">
    <source>
        <dbReference type="ARBA" id="ARBA00013855"/>
    </source>
</evidence>
<protein>
    <recommendedName>
        <fullName evidence="2 5">Cell shape-determining protein MreC</fullName>
    </recommendedName>
    <alternativeName>
        <fullName evidence="4 5">Cell shape protein MreC</fullName>
    </alternativeName>
</protein>
<feature type="transmembrane region" description="Helical" evidence="7">
    <location>
        <begin position="20"/>
        <end position="41"/>
    </location>
</feature>
<dbReference type="PIRSF" id="PIRSF038471">
    <property type="entry name" value="MreC"/>
    <property type="match status" value="1"/>
</dbReference>
<accession>A0A1I6HC08</accession>
<dbReference type="EMBL" id="FOYW01000001">
    <property type="protein sequence ID" value="SFR52045.1"/>
    <property type="molecule type" value="Genomic_DNA"/>
</dbReference>
<dbReference type="Proteomes" id="UP000198644">
    <property type="component" value="Unassembled WGS sequence"/>
</dbReference>
<dbReference type="PANTHER" id="PTHR34138">
    <property type="entry name" value="CELL SHAPE-DETERMINING PROTEIN MREC"/>
    <property type="match status" value="1"/>
</dbReference>